<dbReference type="EMBL" id="CAKLBY020000221">
    <property type="protein sequence ID" value="CAK7935149.1"/>
    <property type="molecule type" value="Genomic_DNA"/>
</dbReference>
<sequence length="93" mass="9608">MRCAAEAAEKAAEHVNAAALDDVQTLAADEASSAALTLPAAPVAAEVRLVPPRATNDDGYQVEFINSGEGTVGPTGRRRLGRPSLKGRPIKSL</sequence>
<feature type="region of interest" description="Disordered" evidence="1">
    <location>
        <begin position="65"/>
        <end position="93"/>
    </location>
</feature>
<evidence type="ECO:0000313" key="3">
    <source>
        <dbReference type="Proteomes" id="UP001162060"/>
    </source>
</evidence>
<protein>
    <submittedName>
        <fullName evidence="2">Uncharacterized protein</fullName>
    </submittedName>
</protein>
<proteinExistence type="predicted"/>
<dbReference type="AlphaFoldDB" id="A0AAV1UJU5"/>
<comment type="caution">
    <text evidence="2">The sequence shown here is derived from an EMBL/GenBank/DDBJ whole genome shotgun (WGS) entry which is preliminary data.</text>
</comment>
<organism evidence="2 3">
    <name type="scientific">Peronospora matthiolae</name>
    <dbReference type="NCBI Taxonomy" id="2874970"/>
    <lineage>
        <taxon>Eukaryota</taxon>
        <taxon>Sar</taxon>
        <taxon>Stramenopiles</taxon>
        <taxon>Oomycota</taxon>
        <taxon>Peronosporomycetes</taxon>
        <taxon>Peronosporales</taxon>
        <taxon>Peronosporaceae</taxon>
        <taxon>Peronospora</taxon>
    </lineage>
</organism>
<evidence type="ECO:0000313" key="2">
    <source>
        <dbReference type="EMBL" id="CAK7935149.1"/>
    </source>
</evidence>
<accession>A0AAV1UJU5</accession>
<reference evidence="2" key="1">
    <citation type="submission" date="2024-01" db="EMBL/GenBank/DDBJ databases">
        <authorList>
            <person name="Webb A."/>
        </authorList>
    </citation>
    <scope>NUCLEOTIDE SEQUENCE</scope>
    <source>
        <strain evidence="2">Pm1</strain>
    </source>
</reference>
<gene>
    <name evidence="2" type="ORF">PM001_LOCUS20299</name>
</gene>
<name>A0AAV1UJU5_9STRA</name>
<evidence type="ECO:0000256" key="1">
    <source>
        <dbReference type="SAM" id="MobiDB-lite"/>
    </source>
</evidence>
<dbReference type="Proteomes" id="UP001162060">
    <property type="component" value="Unassembled WGS sequence"/>
</dbReference>